<protein>
    <recommendedName>
        <fullName evidence="1">FAD/NAD(P)-binding domain-containing protein</fullName>
    </recommendedName>
</protein>
<dbReference type="InterPro" id="IPR023753">
    <property type="entry name" value="FAD/NAD-binding_dom"/>
</dbReference>
<dbReference type="PANTHER" id="PTHR38688:SF1">
    <property type="entry name" value="FAD_NAD(P)-BINDING DOMAIN-CONTAINING PROTEIN"/>
    <property type="match status" value="1"/>
</dbReference>
<evidence type="ECO:0000259" key="1">
    <source>
        <dbReference type="Pfam" id="PF07992"/>
    </source>
</evidence>
<dbReference type="EMBL" id="AP022587">
    <property type="protein sequence ID" value="BBY25422.1"/>
    <property type="molecule type" value="Genomic_DNA"/>
</dbReference>
<gene>
    <name evidence="2" type="ORF">MSTO_56270</name>
</gene>
<name>A0A7I7QGW5_9MYCO</name>
<dbReference type="Gene3D" id="3.50.50.60">
    <property type="entry name" value="FAD/NAD(P)-binding domain"/>
    <property type="match status" value="1"/>
</dbReference>
<evidence type="ECO:0000313" key="3">
    <source>
        <dbReference type="Proteomes" id="UP000467130"/>
    </source>
</evidence>
<sequence>MCYMAAYAWAVIGAGPAGIAAVGRLLDQGVAAEKIAWIDPAFAAGDLGQKWRAVSSNTIAETFLNFLNGSAAFRFSEAPSLPLHDIDPGQTCALDLVADPLVWITQHLRERVQVFQTIATSLVLHNRRWRIETEQQKIVSENVILAVGAVPKKLAYPGLDEIPVEAALDPDRLAEQSLDGATVAVFGSSHSSMIVLPNLLRHPVERVINFYQGPLKYAVHLDDWILFDDTGLKGRAATWARENIDGVYPERLDRCWVSSPEFDDKLAQCNRVVYTVGFERRKLPETPQWGALDYNKRNGILAPGLFGLGIAFPEYAEDPYGFGQYRVGLKKFMDYLDAVLPLWLRYPT</sequence>
<dbReference type="PANTHER" id="PTHR38688">
    <property type="entry name" value="PYR_REDOX_2 DOMAIN-CONTAINING PROTEIN"/>
    <property type="match status" value="1"/>
</dbReference>
<dbReference type="AlphaFoldDB" id="A0A7I7QGW5"/>
<organism evidence="2 3">
    <name type="scientific">Mycobacterium stomatepiae</name>
    <dbReference type="NCBI Taxonomy" id="470076"/>
    <lineage>
        <taxon>Bacteria</taxon>
        <taxon>Bacillati</taxon>
        <taxon>Actinomycetota</taxon>
        <taxon>Actinomycetes</taxon>
        <taxon>Mycobacteriales</taxon>
        <taxon>Mycobacteriaceae</taxon>
        <taxon>Mycobacterium</taxon>
        <taxon>Mycobacterium simiae complex</taxon>
    </lineage>
</organism>
<dbReference type="GO" id="GO:0016491">
    <property type="term" value="F:oxidoreductase activity"/>
    <property type="evidence" value="ECO:0007669"/>
    <property type="project" value="InterPro"/>
</dbReference>
<keyword evidence="3" id="KW-1185">Reference proteome</keyword>
<reference evidence="2 3" key="1">
    <citation type="journal article" date="2019" name="Emerg. Microbes Infect.">
        <title>Comprehensive subspecies identification of 175 nontuberculous mycobacteria species based on 7547 genomic profiles.</title>
        <authorList>
            <person name="Matsumoto Y."/>
            <person name="Kinjo T."/>
            <person name="Motooka D."/>
            <person name="Nabeya D."/>
            <person name="Jung N."/>
            <person name="Uechi K."/>
            <person name="Horii T."/>
            <person name="Iida T."/>
            <person name="Fujita J."/>
            <person name="Nakamura S."/>
        </authorList>
    </citation>
    <scope>NUCLEOTIDE SEQUENCE [LARGE SCALE GENOMIC DNA]</scope>
    <source>
        <strain evidence="2 3">JCM 17783</strain>
    </source>
</reference>
<evidence type="ECO:0000313" key="2">
    <source>
        <dbReference type="EMBL" id="BBY25422.1"/>
    </source>
</evidence>
<dbReference type="InterPro" id="IPR036188">
    <property type="entry name" value="FAD/NAD-bd_sf"/>
</dbReference>
<dbReference type="PRINTS" id="PR00368">
    <property type="entry name" value="FADPNR"/>
</dbReference>
<dbReference type="Proteomes" id="UP000467130">
    <property type="component" value="Chromosome"/>
</dbReference>
<dbReference type="SUPFAM" id="SSF51905">
    <property type="entry name" value="FAD/NAD(P)-binding domain"/>
    <property type="match status" value="1"/>
</dbReference>
<feature type="domain" description="FAD/NAD(P)-binding" evidence="1">
    <location>
        <begin position="9"/>
        <end position="190"/>
    </location>
</feature>
<dbReference type="InterPro" id="IPR053275">
    <property type="entry name" value="Agnestin_monoxygenase"/>
</dbReference>
<dbReference type="KEGG" id="msto:MSTO_56270"/>
<accession>A0A7I7QGW5</accession>
<proteinExistence type="predicted"/>
<dbReference type="Pfam" id="PF07992">
    <property type="entry name" value="Pyr_redox_2"/>
    <property type="match status" value="1"/>
</dbReference>